<feature type="region of interest" description="Disordered" evidence="1">
    <location>
        <begin position="1"/>
        <end position="44"/>
    </location>
</feature>
<accession>A0A8J4GVW5</accession>
<feature type="non-terminal residue" evidence="2">
    <location>
        <position position="1"/>
    </location>
</feature>
<feature type="compositionally biased region" description="Pro residues" evidence="1">
    <location>
        <begin position="8"/>
        <end position="24"/>
    </location>
</feature>
<organism evidence="2 3">
    <name type="scientific">Volvox reticuliferus</name>
    <dbReference type="NCBI Taxonomy" id="1737510"/>
    <lineage>
        <taxon>Eukaryota</taxon>
        <taxon>Viridiplantae</taxon>
        <taxon>Chlorophyta</taxon>
        <taxon>core chlorophytes</taxon>
        <taxon>Chlorophyceae</taxon>
        <taxon>CS clade</taxon>
        <taxon>Chlamydomonadales</taxon>
        <taxon>Volvocaceae</taxon>
        <taxon>Volvox</taxon>
    </lineage>
</organism>
<gene>
    <name evidence="2" type="ORF">Vretimale_17789</name>
</gene>
<proteinExistence type="predicted"/>
<dbReference type="EMBL" id="BNCQ01000060">
    <property type="protein sequence ID" value="GIM14929.1"/>
    <property type="molecule type" value="Genomic_DNA"/>
</dbReference>
<comment type="caution">
    <text evidence="2">The sequence shown here is derived from an EMBL/GenBank/DDBJ whole genome shotgun (WGS) entry which is preliminary data.</text>
</comment>
<name>A0A8J4GVW5_9CHLO</name>
<reference evidence="2" key="1">
    <citation type="journal article" date="2021" name="Proc. Natl. Acad. Sci. U.S.A.">
        <title>Three genomes in the algal genus Volvox reveal the fate of a haploid sex-determining region after a transition to homothallism.</title>
        <authorList>
            <person name="Yamamoto K."/>
            <person name="Hamaji T."/>
            <person name="Kawai-Toyooka H."/>
            <person name="Matsuzaki R."/>
            <person name="Takahashi F."/>
            <person name="Nishimura Y."/>
            <person name="Kawachi M."/>
            <person name="Noguchi H."/>
            <person name="Minakuchi Y."/>
            <person name="Umen J.G."/>
            <person name="Toyoda A."/>
            <person name="Nozaki H."/>
        </authorList>
    </citation>
    <scope>NUCLEOTIDE SEQUENCE</scope>
    <source>
        <strain evidence="2">NIES-3785</strain>
    </source>
</reference>
<evidence type="ECO:0000313" key="3">
    <source>
        <dbReference type="Proteomes" id="UP000722791"/>
    </source>
</evidence>
<evidence type="ECO:0000256" key="1">
    <source>
        <dbReference type="SAM" id="MobiDB-lite"/>
    </source>
</evidence>
<dbReference type="AlphaFoldDB" id="A0A8J4GVW5"/>
<feature type="non-terminal residue" evidence="2">
    <location>
        <position position="373"/>
    </location>
</feature>
<dbReference type="Proteomes" id="UP000722791">
    <property type="component" value="Unassembled WGS sequence"/>
</dbReference>
<sequence length="373" mass="36850">ETVGAAAVPPPLPASATRIPPPSPQRNLLAPSSTAGVSSGGDAGSGGLLAPPVDTIRCPGSPVQLQRLALKILSCSLDDLTQEAKADFEAWLAGMNISLRHMVARNGCIHLVADVVVVAAAAAAAATAAATATTTATAAAASSSCCCCADDKALQLPPGAVSAAVKNPTTSVASDGGDEEWIPRAAAAADVVATTGEASTLAAGGRCAGDAIVDLLYKLLGPNVSKLGGDSVDDRRSRLILQLDDQVVCWSLLRCRDGGNGSHQKEVAPSTSSDTAVGIIDGLAGEGVLDSSGGCRGGCGATVTATGVAAPSGLFTGLVCGLPRMMTPAAAVKLTALFPVAILVGQPAHVQVAVRFPAAAEDADGTTISSPFT</sequence>
<evidence type="ECO:0000313" key="2">
    <source>
        <dbReference type="EMBL" id="GIM14929.1"/>
    </source>
</evidence>
<protein>
    <submittedName>
        <fullName evidence="2">Uncharacterized protein</fullName>
    </submittedName>
</protein>